<sequence>MLGNVKFSGSTEDDRTQLDNARLTELQFIKQVPIQSGIAIATGNYAANKQPPNASRPIKRLREGELVNAPQKFRVYLNHNDNQDKHGHIGAPPNPNLVSTGLKLFSEKKELSSSVSSTYENIRNTLPGVLSLGNTITMQIDRQTEEFCQYIKQQEENILKGGRDLNQRQMISLFNALEKVAGKKLHEKEVQIDNINRKNKELEDRIKQVTIEAHSWHSKAKYNESIANVLKNHIHQLMAQGTAAHNREGFGDNEVDDATSCMNPPETIGGCGEKWESENKRLKCRACKSKQVSFLLFPCRHLCLCMDCEGLVDVCPVCQVMKTSSFLVYM</sequence>
<dbReference type="InterPro" id="IPR001841">
    <property type="entry name" value="Znf_RING"/>
</dbReference>
<dbReference type="AlphaFoldDB" id="A0A5A7P3P0"/>
<feature type="coiled-coil region" evidence="5">
    <location>
        <begin position="185"/>
        <end position="212"/>
    </location>
</feature>
<comment type="caution">
    <text evidence="7">The sequence shown here is derived from an EMBL/GenBank/DDBJ whole genome shotgun (WGS) entry which is preliminary data.</text>
</comment>
<dbReference type="Gene3D" id="1.10.533.10">
    <property type="entry name" value="Death Domain, Fas"/>
    <property type="match status" value="1"/>
</dbReference>
<dbReference type="InterPro" id="IPR011029">
    <property type="entry name" value="DEATH-like_dom_sf"/>
</dbReference>
<protein>
    <submittedName>
        <fullName evidence="7">SBP (S-ribonuclease binding protein) family protein</fullName>
    </submittedName>
</protein>
<dbReference type="EMBL" id="BKCP01001558">
    <property type="protein sequence ID" value="GER27078.1"/>
    <property type="molecule type" value="Genomic_DNA"/>
</dbReference>
<keyword evidence="3" id="KW-0862">Zinc</keyword>
<name>A0A5A7P3P0_STRAF</name>
<dbReference type="CDD" id="cd16649">
    <property type="entry name" value="mRING-HC-C3HC5_CGRF1-like"/>
    <property type="match status" value="1"/>
</dbReference>
<keyword evidence="8" id="KW-1185">Reference proteome</keyword>
<evidence type="ECO:0000259" key="6">
    <source>
        <dbReference type="PROSITE" id="PS50089"/>
    </source>
</evidence>
<keyword evidence="5" id="KW-0175">Coiled coil</keyword>
<accession>A0A5A7P3P0</accession>
<dbReference type="PANTHER" id="PTHR42647">
    <property type="entry name" value="SBP (S-RIBONUCLEASE BINDING PROTEIN) FAMILY PROTEIN"/>
    <property type="match status" value="1"/>
</dbReference>
<evidence type="ECO:0000313" key="7">
    <source>
        <dbReference type="EMBL" id="GER27078.1"/>
    </source>
</evidence>
<keyword evidence="2 4" id="KW-0863">Zinc-finger</keyword>
<dbReference type="GO" id="GO:0008270">
    <property type="term" value="F:zinc ion binding"/>
    <property type="evidence" value="ECO:0007669"/>
    <property type="project" value="UniProtKB-KW"/>
</dbReference>
<dbReference type="PIRSF" id="PIRSF036836">
    <property type="entry name" value="RNase_bind_SBP1"/>
    <property type="match status" value="1"/>
</dbReference>
<dbReference type="FunFam" id="3.30.40.10:FF:000239">
    <property type="entry name" value="probable BOI-related E3 ubiquitin-protein ligase 2"/>
    <property type="match status" value="1"/>
</dbReference>
<dbReference type="Pfam" id="PF13920">
    <property type="entry name" value="zf-C3HC4_3"/>
    <property type="match status" value="1"/>
</dbReference>
<dbReference type="OrthoDB" id="1711136at2759"/>
<dbReference type="Proteomes" id="UP000325081">
    <property type="component" value="Unassembled WGS sequence"/>
</dbReference>
<dbReference type="GO" id="GO:0004842">
    <property type="term" value="F:ubiquitin-protein transferase activity"/>
    <property type="evidence" value="ECO:0007669"/>
    <property type="project" value="TreeGrafter"/>
</dbReference>
<gene>
    <name evidence="7" type="ORF">STAS_02756</name>
</gene>
<reference evidence="8" key="1">
    <citation type="journal article" date="2019" name="Curr. Biol.">
        <title>Genome Sequence of Striga asiatica Provides Insight into the Evolution of Plant Parasitism.</title>
        <authorList>
            <person name="Yoshida S."/>
            <person name="Kim S."/>
            <person name="Wafula E.K."/>
            <person name="Tanskanen J."/>
            <person name="Kim Y.M."/>
            <person name="Honaas L."/>
            <person name="Yang Z."/>
            <person name="Spallek T."/>
            <person name="Conn C.E."/>
            <person name="Ichihashi Y."/>
            <person name="Cheong K."/>
            <person name="Cui S."/>
            <person name="Der J.P."/>
            <person name="Gundlach H."/>
            <person name="Jiao Y."/>
            <person name="Hori C."/>
            <person name="Ishida J.K."/>
            <person name="Kasahara H."/>
            <person name="Kiba T."/>
            <person name="Kim M.S."/>
            <person name="Koo N."/>
            <person name="Laohavisit A."/>
            <person name="Lee Y.H."/>
            <person name="Lumba S."/>
            <person name="McCourt P."/>
            <person name="Mortimer J.C."/>
            <person name="Mutuku J.M."/>
            <person name="Nomura T."/>
            <person name="Sasaki-Sekimoto Y."/>
            <person name="Seto Y."/>
            <person name="Wang Y."/>
            <person name="Wakatake T."/>
            <person name="Sakakibara H."/>
            <person name="Demura T."/>
            <person name="Yamaguchi S."/>
            <person name="Yoneyama K."/>
            <person name="Manabe R.I."/>
            <person name="Nelson D.C."/>
            <person name="Schulman A.H."/>
            <person name="Timko M.P."/>
            <person name="dePamphilis C.W."/>
            <person name="Choi D."/>
            <person name="Shirasu K."/>
        </authorList>
    </citation>
    <scope>NUCLEOTIDE SEQUENCE [LARGE SCALE GENOMIC DNA]</scope>
    <source>
        <strain evidence="8">cv. UVA1</strain>
    </source>
</reference>
<dbReference type="Gene3D" id="1.10.1170.10">
    <property type="entry name" value="Inhibitor Of Apoptosis Protein (2mihbC-IAP-1), Chain A"/>
    <property type="match status" value="1"/>
</dbReference>
<evidence type="ECO:0000313" key="8">
    <source>
        <dbReference type="Proteomes" id="UP000325081"/>
    </source>
</evidence>
<evidence type="ECO:0000256" key="1">
    <source>
        <dbReference type="ARBA" id="ARBA00022723"/>
    </source>
</evidence>
<evidence type="ECO:0000256" key="5">
    <source>
        <dbReference type="SAM" id="Coils"/>
    </source>
</evidence>
<evidence type="ECO:0000256" key="2">
    <source>
        <dbReference type="ARBA" id="ARBA00022771"/>
    </source>
</evidence>
<keyword evidence="1" id="KW-0479">Metal-binding</keyword>
<dbReference type="PANTHER" id="PTHR42647:SF50">
    <property type="entry name" value="BOI-RELATED E3 UBIQUITIN-PROTEIN LIGASE 1-LIKE ISOFORM X1"/>
    <property type="match status" value="1"/>
</dbReference>
<evidence type="ECO:0000256" key="4">
    <source>
        <dbReference type="PROSITE-ProRule" id="PRU00175"/>
    </source>
</evidence>
<dbReference type="Gene3D" id="1.10.8.10">
    <property type="entry name" value="DNA helicase RuvA subunit, C-terminal domain"/>
    <property type="match status" value="1"/>
</dbReference>
<dbReference type="PROSITE" id="PS50089">
    <property type="entry name" value="ZF_RING_2"/>
    <property type="match status" value="1"/>
</dbReference>
<feature type="domain" description="RING-type" evidence="6">
    <location>
        <begin position="284"/>
        <end position="319"/>
    </location>
</feature>
<proteinExistence type="predicted"/>
<organism evidence="7 8">
    <name type="scientific">Striga asiatica</name>
    <name type="common">Asiatic witchweed</name>
    <name type="synonym">Buchnera asiatica</name>
    <dbReference type="NCBI Taxonomy" id="4170"/>
    <lineage>
        <taxon>Eukaryota</taxon>
        <taxon>Viridiplantae</taxon>
        <taxon>Streptophyta</taxon>
        <taxon>Embryophyta</taxon>
        <taxon>Tracheophyta</taxon>
        <taxon>Spermatophyta</taxon>
        <taxon>Magnoliopsida</taxon>
        <taxon>eudicotyledons</taxon>
        <taxon>Gunneridae</taxon>
        <taxon>Pentapetalae</taxon>
        <taxon>asterids</taxon>
        <taxon>lamiids</taxon>
        <taxon>Lamiales</taxon>
        <taxon>Orobanchaceae</taxon>
        <taxon>Buchnereae</taxon>
        <taxon>Striga</taxon>
    </lineage>
</organism>
<evidence type="ECO:0000256" key="3">
    <source>
        <dbReference type="ARBA" id="ARBA00022833"/>
    </source>
</evidence>